<accession>D5XCS4</accession>
<dbReference type="EMBL" id="CP002028">
    <property type="protein sequence ID" value="ADG83600.1"/>
    <property type="molecule type" value="Genomic_DNA"/>
</dbReference>
<dbReference type="InterPro" id="IPR000160">
    <property type="entry name" value="GGDEF_dom"/>
</dbReference>
<feature type="domain" description="GGDEF" evidence="1">
    <location>
        <begin position="273"/>
        <end position="394"/>
    </location>
</feature>
<dbReference type="Gene3D" id="3.30.70.270">
    <property type="match status" value="1"/>
</dbReference>
<dbReference type="eggNOG" id="COG2206">
    <property type="taxonomic scope" value="Bacteria"/>
</dbReference>
<gene>
    <name evidence="3" type="ordered locus">TherJR_2768</name>
</gene>
<dbReference type="eggNOG" id="COG2199">
    <property type="taxonomic scope" value="Bacteria"/>
</dbReference>
<evidence type="ECO:0000259" key="1">
    <source>
        <dbReference type="PROSITE" id="PS50887"/>
    </source>
</evidence>
<evidence type="ECO:0000313" key="3">
    <source>
        <dbReference type="EMBL" id="ADG83600.1"/>
    </source>
</evidence>
<dbReference type="Proteomes" id="UP000002377">
    <property type="component" value="Chromosome"/>
</dbReference>
<dbReference type="GO" id="GO:0016787">
    <property type="term" value="F:hydrolase activity"/>
    <property type="evidence" value="ECO:0007669"/>
    <property type="project" value="UniProtKB-KW"/>
</dbReference>
<dbReference type="HOGENOM" id="CLU_700071_0_0_9"/>
<dbReference type="AlphaFoldDB" id="D5XCS4"/>
<reference evidence="3 4" key="1">
    <citation type="submission" date="2010-05" db="EMBL/GenBank/DDBJ databases">
        <title>Complete sequence of Thermincola sp. JR.</title>
        <authorList>
            <consortium name="US DOE Joint Genome Institute"/>
            <person name="Lucas S."/>
            <person name="Copeland A."/>
            <person name="Lapidus A."/>
            <person name="Cheng J.-F."/>
            <person name="Bruce D."/>
            <person name="Goodwin L."/>
            <person name="Pitluck S."/>
            <person name="Chertkov O."/>
            <person name="Detter J.C."/>
            <person name="Han C."/>
            <person name="Tapia R."/>
            <person name="Land M."/>
            <person name="Hauser L."/>
            <person name="Kyrpides N."/>
            <person name="Mikhailova N."/>
            <person name="Hazen T.C."/>
            <person name="Woyke T."/>
        </authorList>
    </citation>
    <scope>NUCLEOTIDE SEQUENCE [LARGE SCALE GENOMIC DNA]</scope>
    <source>
        <strain evidence="3 4">JR</strain>
    </source>
</reference>
<dbReference type="PROSITE" id="PS50887">
    <property type="entry name" value="GGDEF"/>
    <property type="match status" value="1"/>
</dbReference>
<dbReference type="Gene3D" id="1.10.3210.10">
    <property type="entry name" value="Hypothetical protein af1432"/>
    <property type="match status" value="1"/>
</dbReference>
<dbReference type="PROSITE" id="PS51831">
    <property type="entry name" value="HD"/>
    <property type="match status" value="1"/>
</dbReference>
<dbReference type="InterPro" id="IPR006675">
    <property type="entry name" value="HDIG_dom"/>
</dbReference>
<dbReference type="InterPro" id="IPR043128">
    <property type="entry name" value="Rev_trsase/Diguanyl_cyclase"/>
</dbReference>
<dbReference type="SUPFAM" id="SSF109604">
    <property type="entry name" value="HD-domain/PDEase-like"/>
    <property type="match status" value="1"/>
</dbReference>
<dbReference type="STRING" id="635013.TherJR_2768"/>
<dbReference type="Pfam" id="PF01966">
    <property type="entry name" value="HD"/>
    <property type="match status" value="1"/>
</dbReference>
<dbReference type="CDD" id="cd00077">
    <property type="entry name" value="HDc"/>
    <property type="match status" value="1"/>
</dbReference>
<keyword evidence="4" id="KW-1185">Reference proteome</keyword>
<evidence type="ECO:0000313" key="4">
    <source>
        <dbReference type="Proteomes" id="UP000002377"/>
    </source>
</evidence>
<keyword evidence="3" id="KW-0378">Hydrolase</keyword>
<organism evidence="3 4">
    <name type="scientific">Thermincola potens (strain JR)</name>
    <dbReference type="NCBI Taxonomy" id="635013"/>
    <lineage>
        <taxon>Bacteria</taxon>
        <taxon>Bacillati</taxon>
        <taxon>Bacillota</taxon>
        <taxon>Clostridia</taxon>
        <taxon>Eubacteriales</taxon>
        <taxon>Thermincolaceae</taxon>
        <taxon>Thermincola</taxon>
    </lineage>
</organism>
<sequence>MQLKIMYQGEKTKCRDNGDCDRPYCERDLLMRVVKALVQPRLLPVINRIFEVPELYVLADLVSVGENQLHHVLRMAEFAEMIRGDILSELGIDKADLITAVLFHDIGKGPEIDDSSFEPQSIKKVRLPRNLKKYVPSWVDYKEPIHIHVARSVEIAETYNLRTEIIEAVAMHHHVKIYPQVLKEMAAALLLAPMICDDILRYQPEQYAAKGSNLAQVVALLDQLCAIERKFQGKLYLSAEPDKMEDELVKELVIGVVGPEDPRLKLLNIKISGRETVILLDLKSFGTFVQLHSEYEVQGIKREILNIIRSVVRVQDRGRERDAVGLVGGDEFVIITRVDDEAVIRRMIDRITRTVKARTGFGCRVGYGMGGSIPANFHEARTMSNLEKKPKFIT</sequence>
<proteinExistence type="predicted"/>
<dbReference type="InterPro" id="IPR006674">
    <property type="entry name" value="HD_domain"/>
</dbReference>
<protein>
    <submittedName>
        <fullName evidence="3">Metal dependent phosphohydrolase</fullName>
    </submittedName>
</protein>
<dbReference type="KEGG" id="tjr:TherJR_2768"/>
<name>D5XCS4_THEPJ</name>
<evidence type="ECO:0000259" key="2">
    <source>
        <dbReference type="PROSITE" id="PS51831"/>
    </source>
</evidence>
<feature type="domain" description="HD" evidence="2">
    <location>
        <begin position="68"/>
        <end position="227"/>
    </location>
</feature>
<dbReference type="NCBIfam" id="TIGR00277">
    <property type="entry name" value="HDIG"/>
    <property type="match status" value="1"/>
</dbReference>
<dbReference type="InterPro" id="IPR003607">
    <property type="entry name" value="HD/PDEase_dom"/>
</dbReference>
<dbReference type="SMART" id="SM00471">
    <property type="entry name" value="HDc"/>
    <property type="match status" value="1"/>
</dbReference>